<evidence type="ECO:0000313" key="3">
    <source>
        <dbReference type="Proteomes" id="UP001219518"/>
    </source>
</evidence>
<reference evidence="2" key="1">
    <citation type="submission" date="2021-07" db="EMBL/GenBank/DDBJ databases">
        <authorList>
            <person name="Catto M.A."/>
            <person name="Jacobson A."/>
            <person name="Kennedy G."/>
            <person name="Labadie P."/>
            <person name="Hunt B.G."/>
            <person name="Srinivasan R."/>
        </authorList>
    </citation>
    <scope>NUCLEOTIDE SEQUENCE</scope>
    <source>
        <strain evidence="2">PL_HMW_Pooled</strain>
        <tissue evidence="2">Head</tissue>
    </source>
</reference>
<organism evidence="2 3">
    <name type="scientific">Frankliniella fusca</name>
    <dbReference type="NCBI Taxonomy" id="407009"/>
    <lineage>
        <taxon>Eukaryota</taxon>
        <taxon>Metazoa</taxon>
        <taxon>Ecdysozoa</taxon>
        <taxon>Arthropoda</taxon>
        <taxon>Hexapoda</taxon>
        <taxon>Insecta</taxon>
        <taxon>Pterygota</taxon>
        <taxon>Neoptera</taxon>
        <taxon>Paraneoptera</taxon>
        <taxon>Thysanoptera</taxon>
        <taxon>Terebrantia</taxon>
        <taxon>Thripoidea</taxon>
        <taxon>Thripidae</taxon>
        <taxon>Frankliniella</taxon>
    </lineage>
</organism>
<proteinExistence type="predicted"/>
<gene>
    <name evidence="2" type="ORF">KUF71_020157</name>
</gene>
<keyword evidence="3" id="KW-1185">Reference proteome</keyword>
<evidence type="ECO:0000256" key="1">
    <source>
        <dbReference type="SAM" id="MobiDB-lite"/>
    </source>
</evidence>
<dbReference type="EMBL" id="JAHWGI010000155">
    <property type="protein sequence ID" value="KAK3910388.1"/>
    <property type="molecule type" value="Genomic_DNA"/>
</dbReference>
<evidence type="ECO:0000313" key="2">
    <source>
        <dbReference type="EMBL" id="KAK3910388.1"/>
    </source>
</evidence>
<accession>A0AAE1GWZ1</accession>
<sequence length="81" mass="8165">MGFKVDEAGPARLAGRGTRPDPTSQARDPNCHPLVADGLAVLRLDLTEKFECGITKVTNTITVSSEAGIGIGGGGGGEAGE</sequence>
<feature type="region of interest" description="Disordered" evidence="1">
    <location>
        <begin position="1"/>
        <end position="31"/>
    </location>
</feature>
<protein>
    <submittedName>
        <fullName evidence="2">Ethylene response sensor 2</fullName>
    </submittedName>
</protein>
<dbReference type="Proteomes" id="UP001219518">
    <property type="component" value="Unassembled WGS sequence"/>
</dbReference>
<name>A0AAE1GWZ1_9NEOP</name>
<reference evidence="2" key="2">
    <citation type="journal article" date="2023" name="BMC Genomics">
        <title>Pest status, molecular evolution, and epigenetic factors derived from the genome assembly of Frankliniella fusca, a thysanopteran phytovirus vector.</title>
        <authorList>
            <person name="Catto M.A."/>
            <person name="Labadie P.E."/>
            <person name="Jacobson A.L."/>
            <person name="Kennedy G.G."/>
            <person name="Srinivasan R."/>
            <person name="Hunt B.G."/>
        </authorList>
    </citation>
    <scope>NUCLEOTIDE SEQUENCE</scope>
    <source>
        <strain evidence="2">PL_HMW_Pooled</strain>
    </source>
</reference>
<comment type="caution">
    <text evidence="2">The sequence shown here is derived from an EMBL/GenBank/DDBJ whole genome shotgun (WGS) entry which is preliminary data.</text>
</comment>
<dbReference type="AlphaFoldDB" id="A0AAE1GWZ1"/>